<protein>
    <submittedName>
        <fullName evidence="3">Bifunctional isochorismate lyase/aryl carrier protein</fullName>
        <ecNumber evidence="3">3.3.2.1</ecNumber>
    </submittedName>
</protein>
<dbReference type="InterPro" id="IPR036380">
    <property type="entry name" value="Isochorismatase-like_sf"/>
</dbReference>
<dbReference type="Gene3D" id="3.40.50.850">
    <property type="entry name" value="Isochorismatase-like"/>
    <property type="match status" value="1"/>
</dbReference>
<dbReference type="GO" id="GO:0016829">
    <property type="term" value="F:lyase activity"/>
    <property type="evidence" value="ECO:0007669"/>
    <property type="project" value="UniProtKB-KW"/>
</dbReference>
<sequence>MRTAERNDVAIPAISPYPMLGEEELPTNRVEWTPDPRRALLLVHDMQNYFVSAFTQGASPMSDLVASISSLRETAGRLGVPVVYSAQPGGQTRTQRGLLQDFWGSGIGTEPGAQEIIPALAPGDDDIHLVKWRYSAFHRTRLRELMTETGRDQLIITGIYAHIGCLMTACDAFMSDTQAFLVADAVADFSADHHRMALTYAAERCAMVLTTRRLNELLTATTAGVR</sequence>
<dbReference type="PIRSF" id="PIRSF001111">
    <property type="entry name" value="Isochorismatase"/>
    <property type="match status" value="1"/>
</dbReference>
<dbReference type="AlphaFoldDB" id="A0A7W7QLC9"/>
<organism evidence="3 4">
    <name type="scientific">Streptosporangium saharense</name>
    <dbReference type="NCBI Taxonomy" id="1706840"/>
    <lineage>
        <taxon>Bacteria</taxon>
        <taxon>Bacillati</taxon>
        <taxon>Actinomycetota</taxon>
        <taxon>Actinomycetes</taxon>
        <taxon>Streptosporangiales</taxon>
        <taxon>Streptosporangiaceae</taxon>
        <taxon>Streptosporangium</taxon>
    </lineage>
</organism>
<keyword evidence="4" id="KW-1185">Reference proteome</keyword>
<comment type="caution">
    <text evidence="3">The sequence shown here is derived from an EMBL/GenBank/DDBJ whole genome shotgun (WGS) entry which is preliminary data.</text>
</comment>
<dbReference type="InterPro" id="IPR000868">
    <property type="entry name" value="Isochorismatase-like_dom"/>
</dbReference>
<dbReference type="InterPro" id="IPR016291">
    <property type="entry name" value="Isochorismatase"/>
</dbReference>
<evidence type="ECO:0000259" key="2">
    <source>
        <dbReference type="Pfam" id="PF00857"/>
    </source>
</evidence>
<reference evidence="3 4" key="1">
    <citation type="submission" date="2020-08" db="EMBL/GenBank/DDBJ databases">
        <title>Genomic Encyclopedia of Type Strains, Phase III (KMG-III): the genomes of soil and plant-associated and newly described type strains.</title>
        <authorList>
            <person name="Whitman W."/>
        </authorList>
    </citation>
    <scope>NUCLEOTIDE SEQUENCE [LARGE SCALE GENOMIC DNA]</scope>
    <source>
        <strain evidence="3 4">CECT 8840</strain>
    </source>
</reference>
<dbReference type="PANTHER" id="PTHR43540">
    <property type="entry name" value="PEROXYUREIDOACRYLATE/UREIDOACRYLATE AMIDOHYDROLASE-RELATED"/>
    <property type="match status" value="1"/>
</dbReference>
<dbReference type="Proteomes" id="UP000552644">
    <property type="component" value="Unassembled WGS sequence"/>
</dbReference>
<evidence type="ECO:0000256" key="1">
    <source>
        <dbReference type="ARBA" id="ARBA00022801"/>
    </source>
</evidence>
<dbReference type="InterPro" id="IPR050272">
    <property type="entry name" value="Isochorismatase-like_hydrls"/>
</dbReference>
<dbReference type="EMBL" id="JACHJP010000002">
    <property type="protein sequence ID" value="MBB4915677.1"/>
    <property type="molecule type" value="Genomic_DNA"/>
</dbReference>
<evidence type="ECO:0000313" key="4">
    <source>
        <dbReference type="Proteomes" id="UP000552644"/>
    </source>
</evidence>
<accession>A0A7W7QLC9</accession>
<keyword evidence="3" id="KW-0456">Lyase</keyword>
<dbReference type="Pfam" id="PF00857">
    <property type="entry name" value="Isochorismatase"/>
    <property type="match status" value="1"/>
</dbReference>
<name>A0A7W7QLC9_9ACTN</name>
<dbReference type="PRINTS" id="PR01398">
    <property type="entry name" value="ISCHRISMTASE"/>
</dbReference>
<dbReference type="GO" id="GO:0008908">
    <property type="term" value="F:isochorismatase activity"/>
    <property type="evidence" value="ECO:0007669"/>
    <property type="project" value="UniProtKB-EC"/>
</dbReference>
<keyword evidence="1 3" id="KW-0378">Hydrolase</keyword>
<dbReference type="SUPFAM" id="SSF52499">
    <property type="entry name" value="Isochorismatase-like hydrolases"/>
    <property type="match status" value="1"/>
</dbReference>
<evidence type="ECO:0000313" key="3">
    <source>
        <dbReference type="EMBL" id="MBB4915677.1"/>
    </source>
</evidence>
<dbReference type="EC" id="3.3.2.1" evidence="3"/>
<proteinExistence type="predicted"/>
<dbReference type="PANTHER" id="PTHR43540:SF3">
    <property type="entry name" value="ENTEROBACTIN SYNTHASE COMPONENT B"/>
    <property type="match status" value="1"/>
</dbReference>
<feature type="domain" description="Isochorismatase-like" evidence="2">
    <location>
        <begin position="40"/>
        <end position="212"/>
    </location>
</feature>
<gene>
    <name evidence="3" type="ORF">FHS44_002762</name>
</gene>